<dbReference type="Pfam" id="PF01764">
    <property type="entry name" value="Lipase_3"/>
    <property type="match status" value="1"/>
</dbReference>
<gene>
    <name evidence="4" type="ORF">WJX84_012473</name>
</gene>
<feature type="transmembrane region" description="Helical" evidence="2">
    <location>
        <begin position="112"/>
        <end position="130"/>
    </location>
</feature>
<protein>
    <recommendedName>
        <fullName evidence="3">Fungal lipase-type domain-containing protein</fullName>
    </recommendedName>
</protein>
<feature type="transmembrane region" description="Helical" evidence="2">
    <location>
        <begin position="250"/>
        <end position="269"/>
    </location>
</feature>
<feature type="transmembrane region" description="Helical" evidence="2">
    <location>
        <begin position="383"/>
        <end position="407"/>
    </location>
</feature>
<dbReference type="PANTHER" id="PTHR45856:SF24">
    <property type="entry name" value="FUNGAL LIPASE-LIKE DOMAIN-CONTAINING PROTEIN"/>
    <property type="match status" value="1"/>
</dbReference>
<keyword evidence="2" id="KW-0472">Membrane</keyword>
<dbReference type="Proteomes" id="UP001485043">
    <property type="component" value="Unassembled WGS sequence"/>
</dbReference>
<evidence type="ECO:0000259" key="3">
    <source>
        <dbReference type="Pfam" id="PF01764"/>
    </source>
</evidence>
<reference evidence="4 5" key="1">
    <citation type="journal article" date="2024" name="Nat. Commun.">
        <title>Phylogenomics reveals the evolutionary origins of lichenization in chlorophyte algae.</title>
        <authorList>
            <person name="Puginier C."/>
            <person name="Libourel C."/>
            <person name="Otte J."/>
            <person name="Skaloud P."/>
            <person name="Haon M."/>
            <person name="Grisel S."/>
            <person name="Petersen M."/>
            <person name="Berrin J.G."/>
            <person name="Delaux P.M."/>
            <person name="Dal Grande F."/>
            <person name="Keller J."/>
        </authorList>
    </citation>
    <scope>NUCLEOTIDE SEQUENCE [LARGE SCALE GENOMIC DNA]</scope>
    <source>
        <strain evidence="4 5">SAG 2523</strain>
    </source>
</reference>
<dbReference type="InterPro" id="IPR051218">
    <property type="entry name" value="Sec_MonoDiacylglyc_Lipase"/>
</dbReference>
<dbReference type="CDD" id="cd00519">
    <property type="entry name" value="Lipase_3"/>
    <property type="match status" value="1"/>
</dbReference>
<evidence type="ECO:0000256" key="2">
    <source>
        <dbReference type="SAM" id="Phobius"/>
    </source>
</evidence>
<dbReference type="AlphaFoldDB" id="A0AAW1T4J9"/>
<dbReference type="SUPFAM" id="SSF53474">
    <property type="entry name" value="alpha/beta-Hydrolases"/>
    <property type="match status" value="1"/>
</dbReference>
<dbReference type="InterPro" id="IPR002921">
    <property type="entry name" value="Fungal_lipase-type"/>
</dbReference>
<dbReference type="Gene3D" id="3.40.50.1820">
    <property type="entry name" value="alpha/beta hydrolase"/>
    <property type="match status" value="1"/>
</dbReference>
<proteinExistence type="predicted"/>
<feature type="domain" description="Fungal lipase-type" evidence="3">
    <location>
        <begin position="520"/>
        <end position="663"/>
    </location>
</feature>
<feature type="transmembrane region" description="Helical" evidence="2">
    <location>
        <begin position="310"/>
        <end position="330"/>
    </location>
</feature>
<dbReference type="InterPro" id="IPR029058">
    <property type="entry name" value="AB_hydrolase_fold"/>
</dbReference>
<evidence type="ECO:0000256" key="1">
    <source>
        <dbReference type="SAM" id="MobiDB-lite"/>
    </source>
</evidence>
<evidence type="ECO:0000313" key="5">
    <source>
        <dbReference type="Proteomes" id="UP001485043"/>
    </source>
</evidence>
<feature type="region of interest" description="Disordered" evidence="1">
    <location>
        <begin position="775"/>
        <end position="815"/>
    </location>
</feature>
<keyword evidence="5" id="KW-1185">Reference proteome</keyword>
<feature type="transmembrane region" description="Helical" evidence="2">
    <location>
        <begin position="69"/>
        <end position="92"/>
    </location>
</feature>
<dbReference type="EMBL" id="JALJOV010000354">
    <property type="protein sequence ID" value="KAK9864439.1"/>
    <property type="molecule type" value="Genomic_DNA"/>
</dbReference>
<dbReference type="PANTHER" id="PTHR45856">
    <property type="entry name" value="ALPHA/BETA-HYDROLASES SUPERFAMILY PROTEIN"/>
    <property type="match status" value="1"/>
</dbReference>
<keyword evidence="2" id="KW-1133">Transmembrane helix</keyword>
<sequence length="836" mass="93623">MTTNNEASVQDAIQAQQDSAPVNVDLEAASSSSTASLGDMAGAGQGQHYQPKQDILTRMECITDFHMKVVLALFDVGQSAAVIILIAELVYLVHNENRLSLRRRTIPELYNVIIGSVCLLFVLGMLLGMLDRQIRSMLMGKVWRHRRRRVNIVITMELLLMICNLVAFIVPNAYLLACSCCTGFYYAIGWSSFVRWTCWNTIFLLICITAHNGTPYNGPIHEHRFSSKASPPRQDGVIWDAPLSIHAPKAVLWVVYEVVIGIMAFYWTYAEVGNSKTFQHVNQLGAPSRCLEIIRSPSTGCAVNAAEQTFIGLFIGCHLGYCVLWAYYIYHGKNVLNRRAYTDYKVGNMLTRLQERSRWPFVLLIDISFATLWYSRINSCGGVLFVWLGLLPLQVMATCSVLAWAWLVMPNEPRSQTPTLQVWLQEHAWTKENMRELRALRELHSGGNTDIQTEPIFCFESAMKALYWSTLVYDRESDVQFNERMAWGMELMQAKEQAVLLETLHDSRALLAWGPQGAILSFRGTASLKNALTDIRAWSVSHHLHRGRHLFSQPRVHSGFSRAWHGNRFNESVVSRVCKVLQAGGDMDSQRHLLITGHSMGGALATLAAYELDEALDRAGLKVHLSCYTFGAPRTGNHAFAREYEARVPDTWGLINDQDVVARRGKLCGLYKRPGHRVIINARGDLIVRPTYGEASVQRTPGGGSVNNHYLGSYQQALLAVCLAQFSSKRYRSGMQGILSLAESSAPFAYLFQQEIGLSIDEMRQRCSHEGLHDTPCSRSLRSIRRSRDGWGRPSRSEPPLHTLQAADKTDPPNPSHNGVCSSFPLFVCTASCCAA</sequence>
<keyword evidence="2" id="KW-0812">Transmembrane</keyword>
<dbReference type="GO" id="GO:0006629">
    <property type="term" value="P:lipid metabolic process"/>
    <property type="evidence" value="ECO:0007669"/>
    <property type="project" value="InterPro"/>
</dbReference>
<accession>A0AAW1T4J9</accession>
<comment type="caution">
    <text evidence="4">The sequence shown here is derived from an EMBL/GenBank/DDBJ whole genome shotgun (WGS) entry which is preliminary data.</text>
</comment>
<name>A0AAW1T4J9_9CHLO</name>
<organism evidence="4 5">
    <name type="scientific">Apatococcus fuscideae</name>
    <dbReference type="NCBI Taxonomy" id="2026836"/>
    <lineage>
        <taxon>Eukaryota</taxon>
        <taxon>Viridiplantae</taxon>
        <taxon>Chlorophyta</taxon>
        <taxon>core chlorophytes</taxon>
        <taxon>Trebouxiophyceae</taxon>
        <taxon>Chlorellales</taxon>
        <taxon>Chlorellaceae</taxon>
        <taxon>Apatococcus</taxon>
    </lineage>
</organism>
<feature type="transmembrane region" description="Helical" evidence="2">
    <location>
        <begin position="150"/>
        <end position="168"/>
    </location>
</feature>
<evidence type="ECO:0000313" key="4">
    <source>
        <dbReference type="EMBL" id="KAK9864439.1"/>
    </source>
</evidence>